<dbReference type="AlphaFoldDB" id="A0A8J5RWI1"/>
<dbReference type="EMBL" id="JAAALK010000290">
    <property type="protein sequence ID" value="KAG8046656.1"/>
    <property type="molecule type" value="Genomic_DNA"/>
</dbReference>
<gene>
    <name evidence="2" type="ORF">GUJ93_ZPchr0008g12355</name>
</gene>
<evidence type="ECO:0000313" key="3">
    <source>
        <dbReference type="Proteomes" id="UP000729402"/>
    </source>
</evidence>
<proteinExistence type="predicted"/>
<feature type="region of interest" description="Disordered" evidence="1">
    <location>
        <begin position="34"/>
        <end position="108"/>
    </location>
</feature>
<reference evidence="2" key="2">
    <citation type="submission" date="2021-02" db="EMBL/GenBank/DDBJ databases">
        <authorList>
            <person name="Kimball J.A."/>
            <person name="Haas M.W."/>
            <person name="Macchietto M."/>
            <person name="Kono T."/>
            <person name="Duquette J."/>
            <person name="Shao M."/>
        </authorList>
    </citation>
    <scope>NUCLEOTIDE SEQUENCE</scope>
    <source>
        <tissue evidence="2">Fresh leaf tissue</tissue>
    </source>
</reference>
<feature type="compositionally biased region" description="Polar residues" evidence="1">
    <location>
        <begin position="68"/>
        <end position="80"/>
    </location>
</feature>
<comment type="caution">
    <text evidence="2">The sequence shown here is derived from an EMBL/GenBank/DDBJ whole genome shotgun (WGS) entry which is preliminary data.</text>
</comment>
<keyword evidence="3" id="KW-1185">Reference proteome</keyword>
<accession>A0A8J5RWI1</accession>
<evidence type="ECO:0000256" key="1">
    <source>
        <dbReference type="SAM" id="MobiDB-lite"/>
    </source>
</evidence>
<evidence type="ECO:0000313" key="2">
    <source>
        <dbReference type="EMBL" id="KAG8046656.1"/>
    </source>
</evidence>
<dbReference type="Proteomes" id="UP000729402">
    <property type="component" value="Unassembled WGS sequence"/>
</dbReference>
<protein>
    <submittedName>
        <fullName evidence="2">Uncharacterized protein</fullName>
    </submittedName>
</protein>
<name>A0A8J5RWI1_ZIZPA</name>
<feature type="compositionally biased region" description="Basic and acidic residues" evidence="1">
    <location>
        <begin position="95"/>
        <end position="104"/>
    </location>
</feature>
<reference evidence="2" key="1">
    <citation type="journal article" date="2021" name="bioRxiv">
        <title>Whole Genome Assembly and Annotation of Northern Wild Rice, Zizania palustris L., Supports a Whole Genome Duplication in the Zizania Genus.</title>
        <authorList>
            <person name="Haas M."/>
            <person name="Kono T."/>
            <person name="Macchietto M."/>
            <person name="Millas R."/>
            <person name="McGilp L."/>
            <person name="Shao M."/>
            <person name="Duquette J."/>
            <person name="Hirsch C.N."/>
            <person name="Kimball J."/>
        </authorList>
    </citation>
    <scope>NUCLEOTIDE SEQUENCE</scope>
    <source>
        <tissue evidence="2">Fresh leaf tissue</tissue>
    </source>
</reference>
<organism evidence="2 3">
    <name type="scientific">Zizania palustris</name>
    <name type="common">Northern wild rice</name>
    <dbReference type="NCBI Taxonomy" id="103762"/>
    <lineage>
        <taxon>Eukaryota</taxon>
        <taxon>Viridiplantae</taxon>
        <taxon>Streptophyta</taxon>
        <taxon>Embryophyta</taxon>
        <taxon>Tracheophyta</taxon>
        <taxon>Spermatophyta</taxon>
        <taxon>Magnoliopsida</taxon>
        <taxon>Liliopsida</taxon>
        <taxon>Poales</taxon>
        <taxon>Poaceae</taxon>
        <taxon>BOP clade</taxon>
        <taxon>Oryzoideae</taxon>
        <taxon>Oryzeae</taxon>
        <taxon>Zizaniinae</taxon>
        <taxon>Zizania</taxon>
    </lineage>
</organism>
<sequence length="165" mass="18350">MSRSPTLEPSARLLRHHRGWHLLSRSPPYAHLPRLRALRTLTPPPPRPTSPAAEPSEAGLPVPKPSARTPTSPLSRQASPTLELFTHRPPLTRSHPYDAEHKEKDDDDFEVDLEEGSEEDMLSNIPAHYFQLDGCKNVKSGGGIMSDALVITDVQHLSNYCDPKL</sequence>